<dbReference type="AlphaFoldDB" id="A0AAD3HMR2"/>
<protein>
    <submittedName>
        <fullName evidence="1">Uncharacterized protein</fullName>
    </submittedName>
</protein>
<name>A0AAD3HMR2_9CHLO</name>
<feature type="non-terminal residue" evidence="1">
    <location>
        <position position="159"/>
    </location>
</feature>
<evidence type="ECO:0000313" key="2">
    <source>
        <dbReference type="Proteomes" id="UP001054857"/>
    </source>
</evidence>
<keyword evidence="2" id="KW-1185">Reference proteome</keyword>
<comment type="caution">
    <text evidence="1">The sequence shown here is derived from an EMBL/GenBank/DDBJ whole genome shotgun (WGS) entry which is preliminary data.</text>
</comment>
<gene>
    <name evidence="1" type="ORF">Agub_g7852</name>
</gene>
<proteinExistence type="predicted"/>
<dbReference type="EMBL" id="BMAR01000013">
    <property type="protein sequence ID" value="GFR46296.1"/>
    <property type="molecule type" value="Genomic_DNA"/>
</dbReference>
<reference evidence="1 2" key="1">
    <citation type="journal article" date="2021" name="Sci. Rep.">
        <title>Genome sequencing of the multicellular alga Astrephomene provides insights into convergent evolution of germ-soma differentiation.</title>
        <authorList>
            <person name="Yamashita S."/>
            <person name="Yamamoto K."/>
            <person name="Matsuzaki R."/>
            <person name="Suzuki S."/>
            <person name="Yamaguchi H."/>
            <person name="Hirooka S."/>
            <person name="Minakuchi Y."/>
            <person name="Miyagishima S."/>
            <person name="Kawachi M."/>
            <person name="Toyoda A."/>
            <person name="Nozaki H."/>
        </authorList>
    </citation>
    <scope>NUCLEOTIDE SEQUENCE [LARGE SCALE GENOMIC DNA]</scope>
    <source>
        <strain evidence="1 2">NIES-4017</strain>
    </source>
</reference>
<evidence type="ECO:0000313" key="1">
    <source>
        <dbReference type="EMBL" id="GFR46296.1"/>
    </source>
</evidence>
<dbReference type="Proteomes" id="UP001054857">
    <property type="component" value="Unassembled WGS sequence"/>
</dbReference>
<accession>A0AAD3HMR2</accession>
<organism evidence="1 2">
    <name type="scientific">Astrephomene gubernaculifera</name>
    <dbReference type="NCBI Taxonomy" id="47775"/>
    <lineage>
        <taxon>Eukaryota</taxon>
        <taxon>Viridiplantae</taxon>
        <taxon>Chlorophyta</taxon>
        <taxon>core chlorophytes</taxon>
        <taxon>Chlorophyceae</taxon>
        <taxon>CS clade</taxon>
        <taxon>Chlamydomonadales</taxon>
        <taxon>Astrephomenaceae</taxon>
        <taxon>Astrephomene</taxon>
    </lineage>
</organism>
<feature type="non-terminal residue" evidence="1">
    <location>
        <position position="1"/>
    </location>
</feature>
<sequence length="159" mass="17296">SRSCTEEQLKQVVERVAAAEAGGSIPPWQEPPAPESLMAELPEPLPVEEAVVGERYFPAPLDVTELTLRNGMRVCFKNTAFMRDEVHLTGFAVGGLSEVPRDFFPTASLSGTLAGHLGVFGHRPDVLGDILAGRRVDLELAEGAYYRTLRGLQSPHDLE</sequence>